<dbReference type="FunFam" id="3.40.50.2300:FF:000001">
    <property type="entry name" value="DNA-binding response regulator PhoB"/>
    <property type="match status" value="1"/>
</dbReference>
<keyword evidence="2" id="KW-0902">Two-component regulatory system</keyword>
<evidence type="ECO:0000256" key="4">
    <source>
        <dbReference type="ARBA" id="ARBA00023125"/>
    </source>
</evidence>
<dbReference type="InterPro" id="IPR039420">
    <property type="entry name" value="WalR-like"/>
</dbReference>
<comment type="caution">
    <text evidence="10">The sequence shown here is derived from an EMBL/GenBank/DDBJ whole genome shotgun (WGS) entry which is preliminary data.</text>
</comment>
<evidence type="ECO:0000256" key="2">
    <source>
        <dbReference type="ARBA" id="ARBA00023012"/>
    </source>
</evidence>
<dbReference type="AlphaFoldDB" id="A0A2W4QSQ1"/>
<feature type="DNA-binding region" description="OmpR/PhoB-type" evidence="7">
    <location>
        <begin position="134"/>
        <end position="232"/>
    </location>
</feature>
<dbReference type="InterPro" id="IPR036388">
    <property type="entry name" value="WH-like_DNA-bd_sf"/>
</dbReference>
<dbReference type="GO" id="GO:0000976">
    <property type="term" value="F:transcription cis-regulatory region binding"/>
    <property type="evidence" value="ECO:0007669"/>
    <property type="project" value="TreeGrafter"/>
</dbReference>
<gene>
    <name evidence="10" type="ORF">DM484_20130</name>
</gene>
<dbReference type="InterPro" id="IPR001789">
    <property type="entry name" value="Sig_transdc_resp-reg_receiver"/>
</dbReference>
<accession>A0A2W4QSQ1</accession>
<evidence type="ECO:0000256" key="1">
    <source>
        <dbReference type="ARBA" id="ARBA00022553"/>
    </source>
</evidence>
<proteinExistence type="predicted"/>
<dbReference type="PANTHER" id="PTHR48111:SF22">
    <property type="entry name" value="REGULATOR OF RPOS"/>
    <property type="match status" value="1"/>
</dbReference>
<dbReference type="Gene3D" id="1.10.10.10">
    <property type="entry name" value="Winged helix-like DNA-binding domain superfamily/Winged helix DNA-binding domain"/>
    <property type="match status" value="1"/>
</dbReference>
<dbReference type="GO" id="GO:0006355">
    <property type="term" value="P:regulation of DNA-templated transcription"/>
    <property type="evidence" value="ECO:0007669"/>
    <property type="project" value="InterPro"/>
</dbReference>
<dbReference type="CDD" id="cd00383">
    <property type="entry name" value="trans_reg_C"/>
    <property type="match status" value="1"/>
</dbReference>
<dbReference type="SUPFAM" id="SSF46894">
    <property type="entry name" value="C-terminal effector domain of the bipartite response regulators"/>
    <property type="match status" value="1"/>
</dbReference>
<feature type="modified residue" description="4-aspartylphosphate" evidence="6">
    <location>
        <position position="57"/>
    </location>
</feature>
<dbReference type="Proteomes" id="UP000249396">
    <property type="component" value="Unassembled WGS sequence"/>
</dbReference>
<organism evidence="10 11">
    <name type="scientific">Candidatus Methylumidiphilus alinenensis</name>
    <dbReference type="NCBI Taxonomy" id="2202197"/>
    <lineage>
        <taxon>Bacteria</taxon>
        <taxon>Pseudomonadati</taxon>
        <taxon>Pseudomonadota</taxon>
        <taxon>Gammaproteobacteria</taxon>
        <taxon>Methylococcales</taxon>
        <taxon>Candidatus Methylumidiphilus</taxon>
    </lineage>
</organism>
<dbReference type="Pfam" id="PF00486">
    <property type="entry name" value="Trans_reg_C"/>
    <property type="match status" value="1"/>
</dbReference>
<dbReference type="PROSITE" id="PS50110">
    <property type="entry name" value="RESPONSE_REGULATORY"/>
    <property type="match status" value="1"/>
</dbReference>
<feature type="domain" description="OmpR/PhoB-type" evidence="9">
    <location>
        <begin position="134"/>
        <end position="232"/>
    </location>
</feature>
<dbReference type="Gene3D" id="3.40.50.2300">
    <property type="match status" value="1"/>
</dbReference>
<evidence type="ECO:0000313" key="10">
    <source>
        <dbReference type="EMBL" id="PZN74922.1"/>
    </source>
</evidence>
<dbReference type="PROSITE" id="PS51755">
    <property type="entry name" value="OMPR_PHOB"/>
    <property type="match status" value="1"/>
</dbReference>
<dbReference type="InterPro" id="IPR016032">
    <property type="entry name" value="Sig_transdc_resp-reg_C-effctor"/>
</dbReference>
<dbReference type="FunFam" id="1.10.10.10:FF:000005">
    <property type="entry name" value="Two-component system response regulator"/>
    <property type="match status" value="1"/>
</dbReference>
<evidence type="ECO:0000256" key="6">
    <source>
        <dbReference type="PROSITE-ProRule" id="PRU00169"/>
    </source>
</evidence>
<evidence type="ECO:0000256" key="3">
    <source>
        <dbReference type="ARBA" id="ARBA00023015"/>
    </source>
</evidence>
<dbReference type="Pfam" id="PF00072">
    <property type="entry name" value="Response_reg"/>
    <property type="match status" value="1"/>
</dbReference>
<dbReference type="SUPFAM" id="SSF52172">
    <property type="entry name" value="CheY-like"/>
    <property type="match status" value="1"/>
</dbReference>
<evidence type="ECO:0000259" key="9">
    <source>
        <dbReference type="PROSITE" id="PS51755"/>
    </source>
</evidence>
<name>A0A2W4QSQ1_9GAMM</name>
<reference evidence="10 11" key="1">
    <citation type="journal article" date="2018" name="Aquat. Microb. Ecol.">
        <title>Gammaproteobacterial methanotrophs dominate.</title>
        <authorList>
            <person name="Rissanen A.J."/>
            <person name="Saarenheimo J."/>
            <person name="Tiirola M."/>
            <person name="Peura S."/>
            <person name="Aalto S.L."/>
            <person name="Karvinen A."/>
            <person name="Nykanen H."/>
        </authorList>
    </citation>
    <scope>NUCLEOTIDE SEQUENCE [LARGE SCALE GENOMIC DNA]</scope>
    <source>
        <strain evidence="10">AMbin10</strain>
    </source>
</reference>
<evidence type="ECO:0000259" key="8">
    <source>
        <dbReference type="PROSITE" id="PS50110"/>
    </source>
</evidence>
<dbReference type="GO" id="GO:0000156">
    <property type="term" value="F:phosphorelay response regulator activity"/>
    <property type="evidence" value="ECO:0007669"/>
    <property type="project" value="TreeGrafter"/>
</dbReference>
<dbReference type="SMART" id="SM00448">
    <property type="entry name" value="REC"/>
    <property type="match status" value="1"/>
</dbReference>
<feature type="domain" description="Response regulatory" evidence="8">
    <location>
        <begin position="8"/>
        <end position="122"/>
    </location>
</feature>
<dbReference type="Gene3D" id="6.10.250.690">
    <property type="match status" value="1"/>
</dbReference>
<keyword evidence="5" id="KW-0804">Transcription</keyword>
<keyword evidence="4 7" id="KW-0238">DNA-binding</keyword>
<dbReference type="CDD" id="cd17624">
    <property type="entry name" value="REC_OmpR_PmrA-like"/>
    <property type="match status" value="1"/>
</dbReference>
<dbReference type="EMBL" id="QJPH01000408">
    <property type="protein sequence ID" value="PZN74922.1"/>
    <property type="molecule type" value="Genomic_DNA"/>
</dbReference>
<keyword evidence="3" id="KW-0805">Transcription regulation</keyword>
<evidence type="ECO:0000256" key="5">
    <source>
        <dbReference type="ARBA" id="ARBA00023163"/>
    </source>
</evidence>
<dbReference type="PANTHER" id="PTHR48111">
    <property type="entry name" value="REGULATOR OF RPOS"/>
    <property type="match status" value="1"/>
</dbReference>
<evidence type="ECO:0000313" key="11">
    <source>
        <dbReference type="Proteomes" id="UP000249396"/>
    </source>
</evidence>
<dbReference type="SMART" id="SM00862">
    <property type="entry name" value="Trans_reg_C"/>
    <property type="match status" value="1"/>
</dbReference>
<dbReference type="InterPro" id="IPR011006">
    <property type="entry name" value="CheY-like_superfamily"/>
</dbReference>
<sequence length="233" mass="26078">MPNPDHKRILLVEDDKRIAGFIRRGLKVGGYTVEMAHTGLEGLGLAMGQGYSAIILDIGLPDIDGLQVCENLRANRIDTPILMLTAWDSLRDKVTGLRSGADDYMTKPFAFEELLARIEALTRRHHSGEAKPEPKDLCIADLALNPDTYTVKRGDALIELTPKEFAMLECLLRTPGQVVERTKILERVWGLNADPMTNVVDVYIRQLRRKIDEGHDIKLIKTVRGFGYKVDAS</sequence>
<dbReference type="GO" id="GO:0005829">
    <property type="term" value="C:cytosol"/>
    <property type="evidence" value="ECO:0007669"/>
    <property type="project" value="TreeGrafter"/>
</dbReference>
<dbReference type="GO" id="GO:0032993">
    <property type="term" value="C:protein-DNA complex"/>
    <property type="evidence" value="ECO:0007669"/>
    <property type="project" value="TreeGrafter"/>
</dbReference>
<keyword evidence="1 6" id="KW-0597">Phosphoprotein</keyword>
<evidence type="ECO:0000256" key="7">
    <source>
        <dbReference type="PROSITE-ProRule" id="PRU01091"/>
    </source>
</evidence>
<protein>
    <submittedName>
        <fullName evidence="10">DNA-binding response regulator</fullName>
    </submittedName>
</protein>
<dbReference type="InterPro" id="IPR001867">
    <property type="entry name" value="OmpR/PhoB-type_DNA-bd"/>
</dbReference>